<dbReference type="STRING" id="61424.A0A2T9XZ16"/>
<dbReference type="AlphaFoldDB" id="A0A2T9XZ16"/>
<keyword evidence="4" id="KW-1185">Reference proteome</keyword>
<dbReference type="Proteomes" id="UP000245699">
    <property type="component" value="Unassembled WGS sequence"/>
</dbReference>
<evidence type="ECO:0000313" key="4">
    <source>
        <dbReference type="Proteomes" id="UP000245699"/>
    </source>
</evidence>
<sequence length="535" mass="60863">MDNFLSNSGSINSDSAELIIISDDNSDASTSKNIIDPPKNNPYVLLDEPRHKQLTAKYWYAQPGKFVLDAFRNNKNQLYCDPETKLFPANFTIEGNGNKANAHGCFKCSVCKKKWRDTEFYVKILGGNPEDIPKKTPKNVSNKPDLPNITNFPQIQNQPANESILLSSNFDNVGVNQSKYPNILKGNDRLSPNQKIFNFSSENSIQNSISREKCFENINSSDSTSKINDQVDIVMSNILNTVNHKVASISIDSNNYPILQPTNQMIEIQKSSDSSQEINLNLENCLLKKQISDLNEKFDKLIQLNSKKSTPYSRSNYQTFSFLHNQNNKKTFKSSRKTTFIDIAKQRLKSGSNEEITKFSEAMRLLAGVKPLGTGTKSEKKHKVARLYVQGITRQPIHRVKKLLAILKFRLTKILHMDFIGKSTLEFTVMEEYARSFVTHIKAFQFMKIMKQFDPTKPFYLEATEQTKETIKQAYQNRINKGIQNTNKLGLREYLIDLADEHGLVVDPIVNEGSVSREIDPNSDENGDDVEMDEI</sequence>
<comment type="caution">
    <text evidence="2">The sequence shown here is derived from an EMBL/GenBank/DDBJ whole genome shotgun (WGS) entry which is preliminary data.</text>
</comment>
<proteinExistence type="predicted"/>
<gene>
    <name evidence="3" type="ORF">BB559_005734</name>
    <name evidence="2" type="ORF">BB559_007100</name>
</gene>
<evidence type="ECO:0000256" key="1">
    <source>
        <dbReference type="SAM" id="MobiDB-lite"/>
    </source>
</evidence>
<dbReference type="OrthoDB" id="5575405at2759"/>
<organism evidence="2 4">
    <name type="scientific">Furculomyces boomerangus</name>
    <dbReference type="NCBI Taxonomy" id="61424"/>
    <lineage>
        <taxon>Eukaryota</taxon>
        <taxon>Fungi</taxon>
        <taxon>Fungi incertae sedis</taxon>
        <taxon>Zoopagomycota</taxon>
        <taxon>Kickxellomycotina</taxon>
        <taxon>Harpellomycetes</taxon>
        <taxon>Harpellales</taxon>
        <taxon>Harpellaceae</taxon>
        <taxon>Furculomyces</taxon>
    </lineage>
</organism>
<name>A0A2T9XZ16_9FUNG</name>
<feature type="region of interest" description="Disordered" evidence="1">
    <location>
        <begin position="515"/>
        <end position="535"/>
    </location>
</feature>
<dbReference type="EMBL" id="MBFT01000663">
    <property type="protein sequence ID" value="PVU88079.1"/>
    <property type="molecule type" value="Genomic_DNA"/>
</dbReference>
<protein>
    <submittedName>
        <fullName evidence="2">Uncharacterized protein</fullName>
    </submittedName>
</protein>
<evidence type="ECO:0000313" key="2">
    <source>
        <dbReference type="EMBL" id="PVU85305.1"/>
    </source>
</evidence>
<evidence type="ECO:0000313" key="3">
    <source>
        <dbReference type="EMBL" id="PVU88079.1"/>
    </source>
</evidence>
<accession>A0A2T9XZ16</accession>
<dbReference type="EMBL" id="MBFT01001108">
    <property type="protein sequence ID" value="PVU85305.1"/>
    <property type="molecule type" value="Genomic_DNA"/>
</dbReference>
<feature type="compositionally biased region" description="Acidic residues" evidence="1">
    <location>
        <begin position="521"/>
        <end position="535"/>
    </location>
</feature>
<reference evidence="2 4" key="1">
    <citation type="journal article" date="2018" name="MBio">
        <title>Comparative Genomics Reveals the Core Gene Toolbox for the Fungus-Insect Symbiosis.</title>
        <authorList>
            <person name="Wang Y."/>
            <person name="Stata M."/>
            <person name="Wang W."/>
            <person name="Stajich J.E."/>
            <person name="White M.M."/>
            <person name="Moncalvo J.M."/>
        </authorList>
    </citation>
    <scope>NUCLEOTIDE SEQUENCE [LARGE SCALE GENOMIC DNA]</scope>
    <source>
        <strain evidence="2 4">AUS-77-4</strain>
    </source>
</reference>